<reference evidence="2" key="1">
    <citation type="submission" date="2016-11" db="UniProtKB">
        <authorList>
            <consortium name="WormBaseParasite"/>
        </authorList>
    </citation>
    <scope>IDENTIFICATION</scope>
</reference>
<sequence>MSYDHILTLFYWLFLSKGYSGVLPFACVLDFSRLSIKCATCRHPTIVWIDSGYGAQMQLAVALLPA</sequence>
<accession>A0A1I7XCA7</accession>
<organism evidence="1 2">
    <name type="scientific">Heterorhabditis bacteriophora</name>
    <name type="common">Entomopathogenic nematode worm</name>
    <dbReference type="NCBI Taxonomy" id="37862"/>
    <lineage>
        <taxon>Eukaryota</taxon>
        <taxon>Metazoa</taxon>
        <taxon>Ecdysozoa</taxon>
        <taxon>Nematoda</taxon>
        <taxon>Chromadorea</taxon>
        <taxon>Rhabditida</taxon>
        <taxon>Rhabditina</taxon>
        <taxon>Rhabditomorpha</taxon>
        <taxon>Strongyloidea</taxon>
        <taxon>Heterorhabditidae</taxon>
        <taxon>Heterorhabditis</taxon>
    </lineage>
</organism>
<dbReference type="AlphaFoldDB" id="A0A1I7XCA7"/>
<protein>
    <submittedName>
        <fullName evidence="2">Secreted protein</fullName>
    </submittedName>
</protein>
<dbReference type="Proteomes" id="UP000095283">
    <property type="component" value="Unplaced"/>
</dbReference>
<evidence type="ECO:0000313" key="2">
    <source>
        <dbReference type="WBParaSite" id="Hba_15324"/>
    </source>
</evidence>
<keyword evidence="1" id="KW-1185">Reference proteome</keyword>
<name>A0A1I7XCA7_HETBA</name>
<dbReference type="WBParaSite" id="Hba_15324">
    <property type="protein sequence ID" value="Hba_15324"/>
    <property type="gene ID" value="Hba_15324"/>
</dbReference>
<proteinExistence type="predicted"/>
<evidence type="ECO:0000313" key="1">
    <source>
        <dbReference type="Proteomes" id="UP000095283"/>
    </source>
</evidence>